<dbReference type="GO" id="GO:0071013">
    <property type="term" value="C:catalytic step 2 spliceosome"/>
    <property type="evidence" value="ECO:0007669"/>
    <property type="project" value="TreeGrafter"/>
</dbReference>
<accession>A0A8H7URH3</accession>
<evidence type="ECO:0000256" key="5">
    <source>
        <dbReference type="ARBA" id="ARBA00023187"/>
    </source>
</evidence>
<evidence type="ECO:0000256" key="1">
    <source>
        <dbReference type="ARBA" id="ARBA00004123"/>
    </source>
</evidence>
<protein>
    <recommendedName>
        <fullName evidence="10">Pre-mRNA-splicing factor SPF27</fullName>
    </recommendedName>
</protein>
<dbReference type="Pfam" id="PF05700">
    <property type="entry name" value="BCAS2"/>
    <property type="match status" value="1"/>
</dbReference>
<dbReference type="GO" id="GO:0071011">
    <property type="term" value="C:precatalytic spliceosome"/>
    <property type="evidence" value="ECO:0007669"/>
    <property type="project" value="TreeGrafter"/>
</dbReference>
<name>A0A8H7URH3_9FUNG</name>
<dbReference type="GO" id="GO:0008380">
    <property type="term" value="P:RNA splicing"/>
    <property type="evidence" value="ECO:0007669"/>
    <property type="project" value="UniProtKB-KW"/>
</dbReference>
<evidence type="ECO:0000256" key="6">
    <source>
        <dbReference type="ARBA" id="ARBA00023242"/>
    </source>
</evidence>
<dbReference type="Proteomes" id="UP000612746">
    <property type="component" value="Unassembled WGS sequence"/>
</dbReference>
<keyword evidence="3" id="KW-0507">mRNA processing</keyword>
<evidence type="ECO:0000313" key="8">
    <source>
        <dbReference type="EMBL" id="KAG2188274.1"/>
    </source>
</evidence>
<dbReference type="PANTHER" id="PTHR13296">
    <property type="entry name" value="BCAS2 PROTEIN"/>
    <property type="match status" value="1"/>
</dbReference>
<dbReference type="InterPro" id="IPR008409">
    <property type="entry name" value="SPF27"/>
</dbReference>
<comment type="caution">
    <text evidence="8">The sequence shown here is derived from an EMBL/GenBank/DDBJ whole genome shotgun (WGS) entry which is preliminary data.</text>
</comment>
<keyword evidence="9" id="KW-1185">Reference proteome</keyword>
<keyword evidence="6" id="KW-0539">Nucleus</keyword>
<feature type="coiled-coil region" evidence="7">
    <location>
        <begin position="96"/>
        <end position="169"/>
    </location>
</feature>
<dbReference type="GO" id="GO:0006397">
    <property type="term" value="P:mRNA processing"/>
    <property type="evidence" value="ECO:0007669"/>
    <property type="project" value="UniProtKB-KW"/>
</dbReference>
<dbReference type="OrthoDB" id="205794at2759"/>
<dbReference type="PANTHER" id="PTHR13296:SF0">
    <property type="entry name" value="PRE-MRNA-SPLICING FACTOR SPF27"/>
    <property type="match status" value="1"/>
</dbReference>
<proteinExistence type="inferred from homology"/>
<keyword evidence="5" id="KW-0508">mRNA splicing</keyword>
<gene>
    <name evidence="8" type="ORF">INT44_001027</name>
</gene>
<evidence type="ECO:0000256" key="7">
    <source>
        <dbReference type="SAM" id="Coils"/>
    </source>
</evidence>
<comment type="similarity">
    <text evidence="2">Belongs to the SPF27 family.</text>
</comment>
<keyword evidence="7" id="KW-0175">Coiled coil</keyword>
<reference evidence="8" key="1">
    <citation type="submission" date="2020-12" db="EMBL/GenBank/DDBJ databases">
        <title>Metabolic potential, ecology and presence of endohyphal bacteria is reflected in genomic diversity of Mucoromycotina.</title>
        <authorList>
            <person name="Muszewska A."/>
            <person name="Okrasinska A."/>
            <person name="Steczkiewicz K."/>
            <person name="Drgas O."/>
            <person name="Orlowska M."/>
            <person name="Perlinska-Lenart U."/>
            <person name="Aleksandrzak-Piekarczyk T."/>
            <person name="Szatraj K."/>
            <person name="Zielenkiewicz U."/>
            <person name="Pilsyk S."/>
            <person name="Malc E."/>
            <person name="Mieczkowski P."/>
            <person name="Kruszewska J.S."/>
            <person name="Biernat P."/>
            <person name="Pawlowska J."/>
        </authorList>
    </citation>
    <scope>NUCLEOTIDE SEQUENCE</scope>
    <source>
        <strain evidence="8">WA0000051536</strain>
    </source>
</reference>
<evidence type="ECO:0000256" key="2">
    <source>
        <dbReference type="ARBA" id="ARBA00010788"/>
    </source>
</evidence>
<evidence type="ECO:0000313" key="9">
    <source>
        <dbReference type="Proteomes" id="UP000612746"/>
    </source>
</evidence>
<sequence>MADNSAKNIELDSLPYVDRELEIAGMKDKVNLLIEQEMRKISKKDRVQFPKDVKLFADDEILSSEWARTNKQLSMATLDLSRYDVAPPAAKDKKSVEAWESAIDNSKAQLEAQTLRLFNLELLQKYGANAWKVHNFQLEAYLKQLKSDVEDKKKQILDLNKQRKFEQTEGGSSLRDLESKWSDLISQTLQVEVACASLENELEELKRYENGISSNQ</sequence>
<organism evidence="8 9">
    <name type="scientific">Umbelopsis vinacea</name>
    <dbReference type="NCBI Taxonomy" id="44442"/>
    <lineage>
        <taxon>Eukaryota</taxon>
        <taxon>Fungi</taxon>
        <taxon>Fungi incertae sedis</taxon>
        <taxon>Mucoromycota</taxon>
        <taxon>Mucoromycotina</taxon>
        <taxon>Umbelopsidomycetes</taxon>
        <taxon>Umbelopsidales</taxon>
        <taxon>Umbelopsidaceae</taxon>
        <taxon>Umbelopsis</taxon>
    </lineage>
</organism>
<dbReference type="GO" id="GO:0000974">
    <property type="term" value="C:Prp19 complex"/>
    <property type="evidence" value="ECO:0007669"/>
    <property type="project" value="TreeGrafter"/>
</dbReference>
<evidence type="ECO:0008006" key="10">
    <source>
        <dbReference type="Google" id="ProtNLM"/>
    </source>
</evidence>
<comment type="subcellular location">
    <subcellularLocation>
        <location evidence="1">Nucleus</location>
    </subcellularLocation>
</comment>
<dbReference type="EMBL" id="JAEPRA010000002">
    <property type="protein sequence ID" value="KAG2188274.1"/>
    <property type="molecule type" value="Genomic_DNA"/>
</dbReference>
<keyword evidence="4" id="KW-0747">Spliceosome</keyword>
<dbReference type="AlphaFoldDB" id="A0A8H7URH3"/>
<evidence type="ECO:0000256" key="3">
    <source>
        <dbReference type="ARBA" id="ARBA00022664"/>
    </source>
</evidence>
<evidence type="ECO:0000256" key="4">
    <source>
        <dbReference type="ARBA" id="ARBA00022728"/>
    </source>
</evidence>